<comment type="caution">
    <text evidence="15">The sequence shown here is derived from an EMBL/GenBank/DDBJ whole genome shotgun (WGS) entry which is preliminary data.</text>
</comment>
<dbReference type="Gene3D" id="3.30.470.20">
    <property type="entry name" value="ATP-grasp fold, B domain"/>
    <property type="match status" value="1"/>
</dbReference>
<evidence type="ECO:0000256" key="9">
    <source>
        <dbReference type="ARBA" id="ARBA00022840"/>
    </source>
</evidence>
<dbReference type="Gene3D" id="3.40.1190.10">
    <property type="entry name" value="Mur-like, catalytic domain"/>
    <property type="match status" value="1"/>
</dbReference>
<comment type="similarity">
    <text evidence="2">In the C-terminal section; belongs to the MurCDEF family.</text>
</comment>
<dbReference type="InterPro" id="IPR004101">
    <property type="entry name" value="Mur_ligase_C"/>
</dbReference>
<evidence type="ECO:0000256" key="1">
    <source>
        <dbReference type="ARBA" id="ARBA00003184"/>
    </source>
</evidence>
<keyword evidence="7" id="KW-0436">Ligase</keyword>
<dbReference type="EMBL" id="QNRM01000002">
    <property type="protein sequence ID" value="RBP22959.1"/>
    <property type="molecule type" value="Genomic_DNA"/>
</dbReference>
<dbReference type="InterPro" id="IPR011761">
    <property type="entry name" value="ATP-grasp"/>
</dbReference>
<dbReference type="Pfam" id="PF13549">
    <property type="entry name" value="ATP-grasp_5"/>
    <property type="match status" value="1"/>
</dbReference>
<dbReference type="PANTHER" id="PTHR23135:SF18">
    <property type="entry name" value="CYANOPHYCIN SYNTHETASE"/>
    <property type="match status" value="1"/>
</dbReference>
<evidence type="ECO:0000259" key="14">
    <source>
        <dbReference type="PROSITE" id="PS50975"/>
    </source>
</evidence>
<organism evidence="15 16">
    <name type="scientific">Achromobacter marplatensis</name>
    <dbReference type="NCBI Taxonomy" id="470868"/>
    <lineage>
        <taxon>Bacteria</taxon>
        <taxon>Pseudomonadati</taxon>
        <taxon>Pseudomonadota</taxon>
        <taxon>Betaproteobacteria</taxon>
        <taxon>Burkholderiales</taxon>
        <taxon>Alcaligenaceae</taxon>
        <taxon>Achromobacter</taxon>
    </lineage>
</organism>
<dbReference type="InterPro" id="IPR013221">
    <property type="entry name" value="Mur_ligase_cen"/>
</dbReference>
<dbReference type="GeneID" id="99732093"/>
<dbReference type="InterPro" id="IPR036565">
    <property type="entry name" value="Mur-like_cat_sf"/>
</dbReference>
<dbReference type="InterPro" id="IPR011810">
    <property type="entry name" value="Cya_phycin_syn"/>
</dbReference>
<accession>A0ABX9GIS5</accession>
<dbReference type="EC" id="6.3.2.30" evidence="4"/>
<evidence type="ECO:0000256" key="6">
    <source>
        <dbReference type="ARBA" id="ARBA00022036"/>
    </source>
</evidence>
<comment type="function">
    <text evidence="1">Catalyzes the ATP-dependent polymerization of arginine and aspartate to multi-L-arginyl-poly-L-aspartic acid (cyanophycin; a water-insoluble reserve polymer).</text>
</comment>
<name>A0ABX9GIS5_9BURK</name>
<dbReference type="SUPFAM" id="SSF53244">
    <property type="entry name" value="MurD-like peptide ligases, peptide-binding domain"/>
    <property type="match status" value="1"/>
</dbReference>
<evidence type="ECO:0000256" key="2">
    <source>
        <dbReference type="ARBA" id="ARBA00009060"/>
    </source>
</evidence>
<evidence type="ECO:0000256" key="4">
    <source>
        <dbReference type="ARBA" id="ARBA00012968"/>
    </source>
</evidence>
<dbReference type="InterPro" id="IPR036615">
    <property type="entry name" value="Mur_ligase_C_dom_sf"/>
</dbReference>
<dbReference type="NCBIfam" id="NF010623">
    <property type="entry name" value="PRK14016.1"/>
    <property type="match status" value="1"/>
</dbReference>
<evidence type="ECO:0000256" key="10">
    <source>
        <dbReference type="ARBA" id="ARBA00031353"/>
    </source>
</evidence>
<feature type="domain" description="ATP-grasp" evidence="14">
    <location>
        <begin position="224"/>
        <end position="473"/>
    </location>
</feature>
<evidence type="ECO:0000256" key="3">
    <source>
        <dbReference type="ARBA" id="ARBA00011738"/>
    </source>
</evidence>
<dbReference type="Proteomes" id="UP000252124">
    <property type="component" value="Unassembled WGS sequence"/>
</dbReference>
<dbReference type="InterPro" id="IPR044019">
    <property type="entry name" value="Cyanophycin_syn_N"/>
</dbReference>
<reference evidence="15 16" key="1">
    <citation type="submission" date="2018-06" db="EMBL/GenBank/DDBJ databases">
        <title>Genomic Encyclopedia of Type Strains, Phase III (KMG-III): the genomes of soil and plant-associated and newly described type strains.</title>
        <authorList>
            <person name="Whitman W."/>
        </authorList>
    </citation>
    <scope>NUCLEOTIDE SEQUENCE [LARGE SCALE GENOMIC DNA]</scope>
    <source>
        <strain evidence="15 16">CECT 7342</strain>
    </source>
</reference>
<dbReference type="SUPFAM" id="SSF56059">
    <property type="entry name" value="Glutathione synthetase ATP-binding domain-like"/>
    <property type="match status" value="1"/>
</dbReference>
<keyword evidence="9 13" id="KW-0067">ATP-binding</keyword>
<gene>
    <name evidence="15" type="ORF">DFP87_102704</name>
</gene>
<evidence type="ECO:0000313" key="15">
    <source>
        <dbReference type="EMBL" id="RBP22959.1"/>
    </source>
</evidence>
<dbReference type="PANTHER" id="PTHR23135">
    <property type="entry name" value="MUR LIGASE FAMILY MEMBER"/>
    <property type="match status" value="1"/>
</dbReference>
<evidence type="ECO:0000256" key="5">
    <source>
        <dbReference type="ARBA" id="ARBA00013005"/>
    </source>
</evidence>
<sequence>MKKKDIEFLDVVALRGPNIWTYRPVLEAWVDIGELEDFPSNTIPGFYERLSEWLPTLIEHRCSPGVRGGFLARLKEGTWPGHILEHVTLELQNLAGLRGGFGKARETSTRGVYKVVVRAWQEQVTRTALNEARDLVMAAIEDRPFDVPATIARLRSLVDKHCLGPSTACIVDAADDRDIPYIRLFEGNLVQFGYGSAQRRIWTAETDRTSAIAEGISRDKDLTKELLSTCGVPVPEGRLVRSEDDAWEAAEDIGLPVVVKPYDGNHGRGVFTNLTTRDEVISAYRVAVDEGSGVIVERFVLGNEHRLLVVGNRMVAAAAGELAWVTGDGKSTITELIDSQINTDPRRGRTENHPLNPVRLDSAARLEIARQGLSEDSVPDDGQRVLVQRSGNVAFDVTDRVHPSIAATVTLAARVVGLDIAGVDLVAEDISRPLDEQRGAIVEVNAGPGLLMHLKPADGTPRPVGRAIVDHLFPEGDAGRIPIVGVTGTNGKTVVARLVARLLHLSGKRTGLACSEGLYLDRRLVQKGDRADFASGTRLLMNRNVDAAVIENDSGVILGQGLAYDRCQVGVVTNIDDADHLGDFDINETERMFNVFRTQVDVVLPTGAAVLNARDPRVVEMAELCDGAVIFFGIDPALPAIAAHLQQDGRAVYVRDGSIILAQGAREERLADVAAIPLTHGGRVAFQVENVLAAVGTAWALDIPVELIRAGIETFDIDQADAPWQFTLFERNGSTVVVDDVHNASALRPLIAAIDQFPSATRAAVYSAGADRRDADLIEQGRLLGDAFDRVVLYDDKTVNSKRPEGQARALLRQGLSQGSRVKDIQDEPDHGKAIESVLNGIAAGDFALLQSDEAFSGPTIDLVRRWIQQY</sequence>
<dbReference type="NCBIfam" id="TIGR02068">
    <property type="entry name" value="cya_phycin_syn"/>
    <property type="match status" value="1"/>
</dbReference>
<protein>
    <recommendedName>
        <fullName evidence="6">Cyanophycin synthetase</fullName>
        <ecNumber evidence="5">6.3.2.29</ecNumber>
        <ecNumber evidence="4">6.3.2.30</ecNumber>
    </recommendedName>
    <alternativeName>
        <fullName evidence="10">Cyanophycin synthase</fullName>
    </alternativeName>
</protein>
<evidence type="ECO:0000256" key="12">
    <source>
        <dbReference type="ARBA" id="ARBA00048425"/>
    </source>
</evidence>
<evidence type="ECO:0000313" key="16">
    <source>
        <dbReference type="Proteomes" id="UP000252124"/>
    </source>
</evidence>
<dbReference type="Pfam" id="PF02875">
    <property type="entry name" value="Mur_ligase_C"/>
    <property type="match status" value="1"/>
</dbReference>
<keyword evidence="16" id="KW-1185">Reference proteome</keyword>
<dbReference type="EC" id="6.3.2.29" evidence="5"/>
<keyword evidence="8 13" id="KW-0547">Nucleotide-binding</keyword>
<dbReference type="RefSeq" id="WP_088590150.1">
    <property type="nucleotide sequence ID" value="NZ_CADIJU010000008.1"/>
</dbReference>
<dbReference type="SUPFAM" id="SSF53623">
    <property type="entry name" value="MurD-like peptide ligases, catalytic domain"/>
    <property type="match status" value="1"/>
</dbReference>
<dbReference type="InterPro" id="IPR013815">
    <property type="entry name" value="ATP_grasp_subdomain_1"/>
</dbReference>
<evidence type="ECO:0000256" key="13">
    <source>
        <dbReference type="PROSITE-ProRule" id="PRU00409"/>
    </source>
</evidence>
<evidence type="ECO:0000256" key="7">
    <source>
        <dbReference type="ARBA" id="ARBA00022598"/>
    </source>
</evidence>
<comment type="catalytic activity">
    <reaction evidence="12">
        <text>[L-4-(L-arginin-2-N-yl)aspartate](n) + L-aspartate + ATP = [L-4-(L-arginin-2-N-yl)aspartate](n)-L-aspartate + ADP + phosphate + H(+)</text>
        <dbReference type="Rhea" id="RHEA:13277"/>
        <dbReference type="Rhea" id="RHEA-COMP:13728"/>
        <dbReference type="Rhea" id="RHEA-COMP:13733"/>
        <dbReference type="ChEBI" id="CHEBI:15378"/>
        <dbReference type="ChEBI" id="CHEBI:29991"/>
        <dbReference type="ChEBI" id="CHEBI:30616"/>
        <dbReference type="ChEBI" id="CHEBI:43474"/>
        <dbReference type="ChEBI" id="CHEBI:137986"/>
        <dbReference type="ChEBI" id="CHEBI:137990"/>
        <dbReference type="ChEBI" id="CHEBI:456216"/>
        <dbReference type="EC" id="6.3.2.29"/>
    </reaction>
</comment>
<comment type="catalytic activity">
    <reaction evidence="11">
        <text>[L-4-(L-arginin-2-N-yl)aspartate](n)-L-aspartate + L-arginine + ATP = [L-4-(L-arginin-2-N-yl)aspartate](n+1) + ADP + phosphate + H(+)</text>
        <dbReference type="Rhea" id="RHEA:23888"/>
        <dbReference type="Rhea" id="RHEA-COMP:13732"/>
        <dbReference type="Rhea" id="RHEA-COMP:13733"/>
        <dbReference type="ChEBI" id="CHEBI:15378"/>
        <dbReference type="ChEBI" id="CHEBI:30616"/>
        <dbReference type="ChEBI" id="CHEBI:32682"/>
        <dbReference type="ChEBI" id="CHEBI:43474"/>
        <dbReference type="ChEBI" id="CHEBI:137986"/>
        <dbReference type="ChEBI" id="CHEBI:137990"/>
        <dbReference type="ChEBI" id="CHEBI:456216"/>
        <dbReference type="EC" id="6.3.2.30"/>
    </reaction>
</comment>
<proteinExistence type="inferred from homology"/>
<evidence type="ECO:0000256" key="8">
    <source>
        <dbReference type="ARBA" id="ARBA00022741"/>
    </source>
</evidence>
<evidence type="ECO:0000256" key="11">
    <source>
        <dbReference type="ARBA" id="ARBA00048094"/>
    </source>
</evidence>
<comment type="subunit">
    <text evidence="3">Homodimer.</text>
</comment>
<dbReference type="PROSITE" id="PS50975">
    <property type="entry name" value="ATP_GRASP"/>
    <property type="match status" value="1"/>
</dbReference>
<dbReference type="Pfam" id="PF08245">
    <property type="entry name" value="Mur_ligase_M"/>
    <property type="match status" value="1"/>
</dbReference>
<dbReference type="Pfam" id="PF18921">
    <property type="entry name" value="Cyanophycin_syn"/>
    <property type="match status" value="1"/>
</dbReference>
<dbReference type="Gene3D" id="3.30.1490.20">
    <property type="entry name" value="ATP-grasp fold, A domain"/>
    <property type="match status" value="1"/>
</dbReference>
<dbReference type="Gene3D" id="3.90.190.20">
    <property type="entry name" value="Mur ligase, C-terminal domain"/>
    <property type="match status" value="1"/>
</dbReference>